<evidence type="ECO:0000256" key="6">
    <source>
        <dbReference type="ARBA" id="ARBA00022842"/>
    </source>
</evidence>
<dbReference type="SFLD" id="SFLDF00002">
    <property type="entry name" value="enolase"/>
    <property type="match status" value="1"/>
</dbReference>
<comment type="pathway">
    <text evidence="1 9">Carbohydrate degradation; glycolysis; pyruvate from D-glyceraldehyde 3-phosphate: step 4/5.</text>
</comment>
<gene>
    <name evidence="9 12" type="primary">eno</name>
    <name evidence="12" type="ORF">JIG36_12650</name>
</gene>
<dbReference type="PIRSF" id="PIRSF001400">
    <property type="entry name" value="Enolase"/>
    <property type="match status" value="1"/>
</dbReference>
<comment type="cofactor">
    <cofactor evidence="9">
        <name>Mg(2+)</name>
        <dbReference type="ChEBI" id="CHEBI:18420"/>
    </cofactor>
    <text evidence="9">Binds a second Mg(2+) ion via substrate during catalysis.</text>
</comment>
<dbReference type="HAMAP" id="MF_00318">
    <property type="entry name" value="Enolase"/>
    <property type="match status" value="1"/>
</dbReference>
<comment type="subcellular location">
    <subcellularLocation>
        <location evidence="9">Cytoplasm</location>
    </subcellularLocation>
    <subcellularLocation>
        <location evidence="9">Secreted</location>
    </subcellularLocation>
    <subcellularLocation>
        <location evidence="9">Cell surface</location>
    </subcellularLocation>
    <text evidence="9">Fractions of enolase are present in both the cytoplasm and on the cell surface.</text>
</comment>
<dbReference type="SUPFAM" id="SSF51604">
    <property type="entry name" value="Enolase C-terminal domain-like"/>
    <property type="match status" value="1"/>
</dbReference>
<dbReference type="Pfam" id="PF00113">
    <property type="entry name" value="Enolase_C"/>
    <property type="match status" value="1"/>
</dbReference>
<feature type="active site" description="Proton acceptor" evidence="9">
    <location>
        <position position="338"/>
    </location>
</feature>
<feature type="binding site" evidence="9">
    <location>
        <position position="165"/>
    </location>
    <ligand>
        <name>(2R)-2-phosphoglycerate</name>
        <dbReference type="ChEBI" id="CHEBI:58289"/>
    </ligand>
</feature>
<feature type="binding site" evidence="9">
    <location>
        <position position="338"/>
    </location>
    <ligand>
        <name>(2R)-2-phosphoglycerate</name>
        <dbReference type="ChEBI" id="CHEBI:58289"/>
    </ligand>
</feature>
<evidence type="ECO:0000256" key="5">
    <source>
        <dbReference type="ARBA" id="ARBA00022525"/>
    </source>
</evidence>
<dbReference type="InterPro" id="IPR029017">
    <property type="entry name" value="Enolase-like_N"/>
</dbReference>
<dbReference type="SUPFAM" id="SSF54826">
    <property type="entry name" value="Enolase N-terminal domain-like"/>
    <property type="match status" value="1"/>
</dbReference>
<reference evidence="12 13" key="1">
    <citation type="submission" date="2021-01" db="EMBL/GenBank/DDBJ databases">
        <title>Actinoplanes sp. nov. LDG1-06 isolated from lichen.</title>
        <authorList>
            <person name="Saeng-In P."/>
            <person name="Phongsopitanun W."/>
            <person name="Kanchanasin P."/>
            <person name="Yuki M."/>
            <person name="Kudo T."/>
            <person name="Ohkuma M."/>
            <person name="Tanasupawat S."/>
        </authorList>
    </citation>
    <scope>NUCLEOTIDE SEQUENCE [LARGE SCALE GENOMIC DNA]</scope>
    <source>
        <strain evidence="12 13">LDG1-06</strain>
    </source>
</reference>
<evidence type="ECO:0000256" key="4">
    <source>
        <dbReference type="ARBA" id="ARBA00017068"/>
    </source>
</evidence>
<protein>
    <recommendedName>
        <fullName evidence="4 9">Enolase</fullName>
        <ecNumber evidence="3 9">4.2.1.11</ecNumber>
    </recommendedName>
    <alternativeName>
        <fullName evidence="9">2-phospho-D-glycerate hydro-lyase</fullName>
    </alternativeName>
    <alternativeName>
        <fullName evidence="9">2-phosphoglycerate dehydratase</fullName>
    </alternativeName>
</protein>
<feature type="binding site" evidence="9">
    <location>
        <position position="286"/>
    </location>
    <ligand>
        <name>Mg(2+)</name>
        <dbReference type="ChEBI" id="CHEBI:18420"/>
    </ligand>
</feature>
<name>A0ABS2A9A7_9ACTN</name>
<organism evidence="12 13">
    <name type="scientific">Paractinoplanes ovalisporus</name>
    <dbReference type="NCBI Taxonomy" id="2810368"/>
    <lineage>
        <taxon>Bacteria</taxon>
        <taxon>Bacillati</taxon>
        <taxon>Actinomycetota</taxon>
        <taxon>Actinomycetes</taxon>
        <taxon>Micromonosporales</taxon>
        <taxon>Micromonosporaceae</taxon>
        <taxon>Paractinoplanes</taxon>
    </lineage>
</organism>
<keyword evidence="8 9" id="KW-0456">Lyase</keyword>
<comment type="similarity">
    <text evidence="2 9">Belongs to the enolase family.</text>
</comment>
<evidence type="ECO:0000259" key="11">
    <source>
        <dbReference type="SMART" id="SM01193"/>
    </source>
</evidence>
<keyword evidence="7 9" id="KW-0324">Glycolysis</keyword>
<evidence type="ECO:0000313" key="12">
    <source>
        <dbReference type="EMBL" id="MBM2616407.1"/>
    </source>
</evidence>
<dbReference type="Gene3D" id="3.30.390.10">
    <property type="entry name" value="Enolase-like, N-terminal domain"/>
    <property type="match status" value="1"/>
</dbReference>
<dbReference type="SFLD" id="SFLDG00178">
    <property type="entry name" value="enolase"/>
    <property type="match status" value="1"/>
</dbReference>
<keyword evidence="9" id="KW-0479">Metal-binding</keyword>
<keyword evidence="6 9" id="KW-0460">Magnesium</keyword>
<evidence type="ECO:0000259" key="10">
    <source>
        <dbReference type="SMART" id="SM01192"/>
    </source>
</evidence>
<dbReference type="Gene3D" id="3.20.20.120">
    <property type="entry name" value="Enolase-like C-terminal domain"/>
    <property type="match status" value="1"/>
</dbReference>
<dbReference type="NCBIfam" id="TIGR01060">
    <property type="entry name" value="eno"/>
    <property type="match status" value="1"/>
</dbReference>
<dbReference type="PRINTS" id="PR00148">
    <property type="entry name" value="ENOLASE"/>
</dbReference>
<dbReference type="InterPro" id="IPR000941">
    <property type="entry name" value="Enolase"/>
</dbReference>
<dbReference type="InterPro" id="IPR020810">
    <property type="entry name" value="Enolase_C"/>
</dbReference>
<feature type="active site" description="Proton donor" evidence="9">
    <location>
        <position position="207"/>
    </location>
</feature>
<dbReference type="EC" id="4.2.1.11" evidence="3 9"/>
<feature type="binding site" evidence="9">
    <location>
        <position position="313"/>
    </location>
    <ligand>
        <name>Mg(2+)</name>
        <dbReference type="ChEBI" id="CHEBI:18420"/>
    </ligand>
</feature>
<dbReference type="PANTHER" id="PTHR11902:SF1">
    <property type="entry name" value="ENOLASE"/>
    <property type="match status" value="1"/>
</dbReference>
<evidence type="ECO:0000313" key="13">
    <source>
        <dbReference type="Proteomes" id="UP000632138"/>
    </source>
</evidence>
<dbReference type="EMBL" id="JAENHP010000003">
    <property type="protein sequence ID" value="MBM2616407.1"/>
    <property type="molecule type" value="Genomic_DNA"/>
</dbReference>
<dbReference type="CDD" id="cd03313">
    <property type="entry name" value="enolase"/>
    <property type="match status" value="1"/>
</dbReference>
<dbReference type="SMART" id="SM01193">
    <property type="entry name" value="Enolase_N"/>
    <property type="match status" value="1"/>
</dbReference>
<dbReference type="PANTHER" id="PTHR11902">
    <property type="entry name" value="ENOLASE"/>
    <property type="match status" value="1"/>
</dbReference>
<feature type="binding site" evidence="9">
    <location>
        <position position="245"/>
    </location>
    <ligand>
        <name>Mg(2+)</name>
        <dbReference type="ChEBI" id="CHEBI:18420"/>
    </ligand>
</feature>
<evidence type="ECO:0000256" key="7">
    <source>
        <dbReference type="ARBA" id="ARBA00023152"/>
    </source>
</evidence>
<dbReference type="Proteomes" id="UP000632138">
    <property type="component" value="Unassembled WGS sequence"/>
</dbReference>
<evidence type="ECO:0000256" key="9">
    <source>
        <dbReference type="HAMAP-Rule" id="MF_00318"/>
    </source>
</evidence>
<evidence type="ECO:0000256" key="8">
    <source>
        <dbReference type="ARBA" id="ARBA00023239"/>
    </source>
</evidence>
<dbReference type="InterPro" id="IPR036849">
    <property type="entry name" value="Enolase-like_C_sf"/>
</dbReference>
<feature type="domain" description="Enolase N-terminal" evidence="11">
    <location>
        <begin position="5"/>
        <end position="135"/>
    </location>
</feature>
<accession>A0ABS2A9A7</accession>
<dbReference type="Pfam" id="PF03952">
    <property type="entry name" value="Enolase_N"/>
    <property type="match status" value="1"/>
</dbReference>
<keyword evidence="13" id="KW-1185">Reference proteome</keyword>
<comment type="function">
    <text evidence="9">Catalyzes the reversible conversion of 2-phosphoglycerate (2-PG) into phosphoenolpyruvate (PEP). It is essential for the degradation of carbohydrates via glycolysis.</text>
</comment>
<dbReference type="SMART" id="SM01192">
    <property type="entry name" value="Enolase_C"/>
    <property type="match status" value="1"/>
</dbReference>
<comment type="catalytic activity">
    <reaction evidence="9">
        <text>(2R)-2-phosphoglycerate = phosphoenolpyruvate + H2O</text>
        <dbReference type="Rhea" id="RHEA:10164"/>
        <dbReference type="ChEBI" id="CHEBI:15377"/>
        <dbReference type="ChEBI" id="CHEBI:58289"/>
        <dbReference type="ChEBI" id="CHEBI:58702"/>
        <dbReference type="EC" id="4.2.1.11"/>
    </reaction>
</comment>
<dbReference type="SFLD" id="SFLDS00001">
    <property type="entry name" value="Enolase"/>
    <property type="match status" value="1"/>
</dbReference>
<feature type="binding site" evidence="9">
    <location>
        <position position="389"/>
    </location>
    <ligand>
        <name>(2R)-2-phosphoglycerate</name>
        <dbReference type="ChEBI" id="CHEBI:58289"/>
    </ligand>
</feature>
<evidence type="ECO:0000256" key="2">
    <source>
        <dbReference type="ARBA" id="ARBA00009604"/>
    </source>
</evidence>
<feature type="binding site" evidence="9">
    <location>
        <position position="367"/>
    </location>
    <ligand>
        <name>(2R)-2-phosphoglycerate</name>
        <dbReference type="ChEBI" id="CHEBI:58289"/>
    </ligand>
</feature>
<keyword evidence="5 9" id="KW-0964">Secreted</keyword>
<dbReference type="RefSeq" id="WP_203376300.1">
    <property type="nucleotide sequence ID" value="NZ_JAENHP010000003.1"/>
</dbReference>
<proteinExistence type="inferred from homology"/>
<comment type="caution">
    <text evidence="12">The sequence shown here is derived from an EMBL/GenBank/DDBJ whole genome shotgun (WGS) entry which is preliminary data.</text>
</comment>
<evidence type="ECO:0000256" key="1">
    <source>
        <dbReference type="ARBA" id="ARBA00005031"/>
    </source>
</evidence>
<feature type="domain" description="Enolase C-terminal TIM barrel" evidence="10">
    <location>
        <begin position="141"/>
        <end position="418"/>
    </location>
</feature>
<sequence length="419" mass="44451">MTLTIAGLKAVEVLDSRGRPTLAVTLRLADGRTVRAGVPSGASTGSREAVELRDGDPHRYSGQGVLRAAGNVNGEIQDLLTGRHFADIAAVDRTLIEADATSTKARLGANAVVGVSMAAARAFALLADQPLWRYLAPAGIAARLPVPHFNVVNGGVHAPNRLDFQEFMIAPVGAPSLSEAVRAGAEVYTALRRRLSDKGYATGLGDEGGFAPEIDAPEDVLGLLVDAITEAGYRPGRDGVAIALDPAASEFCRDGLYHVATEKLTSDDMIDRYEAMVRRYPVWSIEDGLAEGDWDGWIRLTERLGPRVQLVGDDLLVTNPAIVAEALDRHAANAALIKLNQIGTVTETLEAMRVGREAGWAQMVSHRSGETEDTFIADLAVATGCGQIKTGAPARGERVAKYNRLIEIEAAGSLPYGLT</sequence>
<dbReference type="InterPro" id="IPR020811">
    <property type="entry name" value="Enolase_N"/>
</dbReference>
<dbReference type="GO" id="GO:0004634">
    <property type="term" value="F:phosphopyruvate hydratase activity"/>
    <property type="evidence" value="ECO:0007669"/>
    <property type="project" value="UniProtKB-EC"/>
</dbReference>
<evidence type="ECO:0000256" key="3">
    <source>
        <dbReference type="ARBA" id="ARBA00012058"/>
    </source>
</evidence>
<keyword evidence="9" id="KW-0963">Cytoplasm</keyword>
<feature type="binding site" evidence="9">
    <location>
        <position position="368"/>
    </location>
    <ligand>
        <name>(2R)-2-phosphoglycerate</name>
        <dbReference type="ChEBI" id="CHEBI:58289"/>
    </ligand>
</feature>